<dbReference type="Proteomes" id="UP000218418">
    <property type="component" value="Chromosome"/>
</dbReference>
<dbReference type="AlphaFoldDB" id="A0A1Z4LTD5"/>
<evidence type="ECO:0000313" key="1">
    <source>
        <dbReference type="EMBL" id="BAY84318.1"/>
    </source>
</evidence>
<evidence type="ECO:0000313" key="2">
    <source>
        <dbReference type="Proteomes" id="UP000218418"/>
    </source>
</evidence>
<keyword evidence="2" id="KW-1185">Reference proteome</keyword>
<name>A0A1Z4LTD5_9CYAN</name>
<organism evidence="1 2">
    <name type="scientific">Calothrix parasitica NIES-267</name>
    <dbReference type="NCBI Taxonomy" id="1973488"/>
    <lineage>
        <taxon>Bacteria</taxon>
        <taxon>Bacillati</taxon>
        <taxon>Cyanobacteriota</taxon>
        <taxon>Cyanophyceae</taxon>
        <taxon>Nostocales</taxon>
        <taxon>Calotrichaceae</taxon>
        <taxon>Calothrix</taxon>
    </lineage>
</organism>
<dbReference type="EMBL" id="AP018227">
    <property type="protein sequence ID" value="BAY84318.1"/>
    <property type="molecule type" value="Genomic_DNA"/>
</dbReference>
<sequence>MKEYEFTLKFNLQNSQSDPDIHVEKLYEGGCDDALIGIGKKGYISLNFIREASSAYEAVSSAIIDVKRVMTYATLIEATPDFVGLTDVAKILGCTRQNIRKLIITNEPFAPIPVYEGTPSIWHLAEVLIWLRGTKKYAIDDALIEVAKINMNINLANSLQKVEPHLQENIKDLVS</sequence>
<accession>A0A1Z4LTD5</accession>
<protein>
    <submittedName>
        <fullName evidence="1">Prophage CP4-57 regulatory</fullName>
    </submittedName>
</protein>
<dbReference type="OrthoDB" id="7860618at2"/>
<gene>
    <name evidence="1" type="ORF">NIES267_38140</name>
</gene>
<proteinExistence type="predicted"/>
<reference evidence="1 2" key="1">
    <citation type="submission" date="2017-06" db="EMBL/GenBank/DDBJ databases">
        <title>Genome sequencing of cyanobaciteial culture collection at National Institute for Environmental Studies (NIES).</title>
        <authorList>
            <person name="Hirose Y."/>
            <person name="Shimura Y."/>
            <person name="Fujisawa T."/>
            <person name="Nakamura Y."/>
            <person name="Kawachi M."/>
        </authorList>
    </citation>
    <scope>NUCLEOTIDE SEQUENCE [LARGE SCALE GENOMIC DNA]</scope>
    <source>
        <strain evidence="1 2">NIES-267</strain>
    </source>
</reference>